<sequence>MALQTLNPKNLGLSSQESNKIRKKTTQQVLKDNLSASQTRKLVKEIRDKYQQVPKFNRTIKTVVSQIQKLTPETLTETESEQLKQLKSLLESKLAEIEEILLPL</sequence>
<dbReference type="Proteomes" id="UP000017981">
    <property type="component" value="Unassembled WGS sequence"/>
</dbReference>
<accession>T2J194</accession>
<reference evidence="2 3" key="2">
    <citation type="submission" date="2013-09" db="EMBL/GenBank/DDBJ databases">
        <title>Whole genome comparison of six Crocosphaera watsonii strains with differing phenotypes.</title>
        <authorList>
            <person name="Bench S.R."/>
            <person name="Heller P."/>
            <person name="Frank I."/>
            <person name="Arciniega M."/>
            <person name="Shilova I.N."/>
            <person name="Zehr J.P."/>
        </authorList>
    </citation>
    <scope>NUCLEOTIDE SEQUENCE [LARGE SCALE GENOMIC DNA]</scope>
    <source>
        <strain evidence="2 3">WH 0005</strain>
    </source>
</reference>
<feature type="region of interest" description="Disordered" evidence="1">
    <location>
        <begin position="1"/>
        <end position="27"/>
    </location>
</feature>
<protein>
    <submittedName>
        <fullName evidence="2">Chromosome partitioning protein, ParB family</fullName>
    </submittedName>
</protein>
<dbReference type="EMBL" id="CAQL01001153">
    <property type="protein sequence ID" value="CCQ59038.1"/>
    <property type="molecule type" value="Genomic_DNA"/>
</dbReference>
<comment type="caution">
    <text evidence="2">The sequence shown here is derived from an EMBL/GenBank/DDBJ whole genome shotgun (WGS) entry which is preliminary data.</text>
</comment>
<evidence type="ECO:0000256" key="1">
    <source>
        <dbReference type="SAM" id="MobiDB-lite"/>
    </source>
</evidence>
<proteinExistence type="predicted"/>
<feature type="compositionally biased region" description="Polar residues" evidence="1">
    <location>
        <begin position="1"/>
        <end position="18"/>
    </location>
</feature>
<dbReference type="AlphaFoldDB" id="T2J194"/>
<evidence type="ECO:0000313" key="3">
    <source>
        <dbReference type="Proteomes" id="UP000017981"/>
    </source>
</evidence>
<name>T2J194_CROWT</name>
<evidence type="ECO:0000313" key="2">
    <source>
        <dbReference type="EMBL" id="CCQ59038.1"/>
    </source>
</evidence>
<organism evidence="2 3">
    <name type="scientific">Crocosphaera watsonii WH 0005</name>
    <dbReference type="NCBI Taxonomy" id="423472"/>
    <lineage>
        <taxon>Bacteria</taxon>
        <taxon>Bacillati</taxon>
        <taxon>Cyanobacteriota</taxon>
        <taxon>Cyanophyceae</taxon>
        <taxon>Oscillatoriophycideae</taxon>
        <taxon>Chroococcales</taxon>
        <taxon>Aphanothecaceae</taxon>
        <taxon>Crocosphaera</taxon>
    </lineage>
</organism>
<reference evidence="2 3" key="1">
    <citation type="submission" date="2013-01" db="EMBL/GenBank/DDBJ databases">
        <authorList>
            <person name="Bench S."/>
        </authorList>
    </citation>
    <scope>NUCLEOTIDE SEQUENCE [LARGE SCALE GENOMIC DNA]</scope>
    <source>
        <strain evidence="2 3">WH 0005</strain>
    </source>
</reference>
<gene>
    <name evidence="2" type="ORF">CWATWH0005_670</name>
</gene>